<dbReference type="AlphaFoldDB" id="A0A7C9KX95"/>
<dbReference type="EMBL" id="WIOL01000003">
    <property type="protein sequence ID" value="MQT17302.1"/>
    <property type="molecule type" value="Genomic_DNA"/>
</dbReference>
<dbReference type="RefSeq" id="WP_152577782.1">
    <property type="nucleotide sequence ID" value="NZ_WEFI01000003.1"/>
</dbReference>
<protein>
    <submittedName>
        <fullName evidence="1">Uncharacterized protein</fullName>
    </submittedName>
</protein>
<gene>
    <name evidence="1" type="ORF">F3168_08500</name>
</gene>
<evidence type="ECO:0000313" key="1">
    <source>
        <dbReference type="EMBL" id="MQT17302.1"/>
    </source>
</evidence>
<evidence type="ECO:0000313" key="2">
    <source>
        <dbReference type="Proteomes" id="UP000481327"/>
    </source>
</evidence>
<reference evidence="1 2" key="1">
    <citation type="submission" date="2019-09" db="EMBL/GenBank/DDBJ databases">
        <title>Polymorphobacter sp. isolated from a lake in China.</title>
        <authorList>
            <person name="Liu Z."/>
        </authorList>
    </citation>
    <scope>NUCLEOTIDE SEQUENCE [LARGE SCALE GENOMIC DNA]</scope>
    <source>
        <strain evidence="1 2">D40P</strain>
    </source>
</reference>
<organism evidence="1 2">
    <name type="scientific">Sandarakinorhabdus fusca</name>
    <dbReference type="NCBI Taxonomy" id="1439888"/>
    <lineage>
        <taxon>Bacteria</taxon>
        <taxon>Pseudomonadati</taxon>
        <taxon>Pseudomonadota</taxon>
        <taxon>Alphaproteobacteria</taxon>
        <taxon>Sphingomonadales</taxon>
        <taxon>Sphingosinicellaceae</taxon>
        <taxon>Sandarakinorhabdus</taxon>
    </lineage>
</organism>
<name>A0A7C9KX95_9SPHN</name>
<proteinExistence type="predicted"/>
<comment type="caution">
    <text evidence="1">The sequence shown here is derived from an EMBL/GenBank/DDBJ whole genome shotgun (WGS) entry which is preliminary data.</text>
</comment>
<keyword evidence="2" id="KW-1185">Reference proteome</keyword>
<dbReference type="Proteomes" id="UP000481327">
    <property type="component" value="Unassembled WGS sequence"/>
</dbReference>
<sequence>MVSEMHRMGYQWARFMPNMHLSYRVWIAPAGAFSRINPAFIPGEAEPSIQYYSASENEYFHWTDAKNDTARQLAEKFIVRFPEISARCRGRDWAYAGWLAELLGVLEDEVGRLPLVMQDHMEPSGDQMEQLPLRSYWTAAGPTLGDRFFPLPPRFEREPGA</sequence>
<accession>A0A7C9KX95</accession>